<accession>A0A917CGG1</accession>
<evidence type="ECO:0000313" key="3">
    <source>
        <dbReference type="Proteomes" id="UP000606044"/>
    </source>
</evidence>
<feature type="signal peptide" evidence="1">
    <location>
        <begin position="1"/>
        <end position="27"/>
    </location>
</feature>
<reference evidence="2" key="1">
    <citation type="journal article" date="2014" name="Int. J. Syst. Evol. Microbiol.">
        <title>Complete genome sequence of Corynebacterium casei LMG S-19264T (=DSM 44701T), isolated from a smear-ripened cheese.</title>
        <authorList>
            <consortium name="US DOE Joint Genome Institute (JGI-PGF)"/>
            <person name="Walter F."/>
            <person name="Albersmeier A."/>
            <person name="Kalinowski J."/>
            <person name="Ruckert C."/>
        </authorList>
    </citation>
    <scope>NUCLEOTIDE SEQUENCE</scope>
    <source>
        <strain evidence="2">CCM 7897</strain>
    </source>
</reference>
<evidence type="ECO:0000313" key="2">
    <source>
        <dbReference type="EMBL" id="GGF87760.1"/>
    </source>
</evidence>
<name>A0A917CGG1_9HYPH</name>
<dbReference type="AlphaFoldDB" id="A0A917CGG1"/>
<keyword evidence="1" id="KW-0732">Signal</keyword>
<proteinExistence type="predicted"/>
<protein>
    <recommendedName>
        <fullName evidence="4">Aspartyl protease</fullName>
    </recommendedName>
</protein>
<evidence type="ECO:0000256" key="1">
    <source>
        <dbReference type="SAM" id="SignalP"/>
    </source>
</evidence>
<dbReference type="EMBL" id="BMCT01000012">
    <property type="protein sequence ID" value="GGF87760.1"/>
    <property type="molecule type" value="Genomic_DNA"/>
</dbReference>
<dbReference type="RefSeq" id="WP_188584040.1">
    <property type="nucleotide sequence ID" value="NZ_BMCT01000012.1"/>
</dbReference>
<dbReference type="Proteomes" id="UP000606044">
    <property type="component" value="Unassembled WGS sequence"/>
</dbReference>
<comment type="caution">
    <text evidence="2">The sequence shown here is derived from an EMBL/GenBank/DDBJ whole genome shotgun (WGS) entry which is preliminary data.</text>
</comment>
<gene>
    <name evidence="2" type="ORF">GCM10007301_54600</name>
</gene>
<feature type="chain" id="PRO_5036673450" description="Aspartyl protease" evidence="1">
    <location>
        <begin position="28"/>
        <end position="365"/>
    </location>
</feature>
<organism evidence="2 3">
    <name type="scientific">Azorhizobium oxalatiphilum</name>
    <dbReference type="NCBI Taxonomy" id="980631"/>
    <lineage>
        <taxon>Bacteria</taxon>
        <taxon>Pseudomonadati</taxon>
        <taxon>Pseudomonadota</taxon>
        <taxon>Alphaproteobacteria</taxon>
        <taxon>Hyphomicrobiales</taxon>
        <taxon>Xanthobacteraceae</taxon>
        <taxon>Azorhizobium</taxon>
    </lineage>
</organism>
<keyword evidence="3" id="KW-1185">Reference proteome</keyword>
<reference evidence="2" key="2">
    <citation type="submission" date="2020-09" db="EMBL/GenBank/DDBJ databases">
        <authorList>
            <person name="Sun Q."/>
            <person name="Sedlacek I."/>
        </authorList>
    </citation>
    <scope>NUCLEOTIDE SEQUENCE</scope>
    <source>
        <strain evidence="2">CCM 7897</strain>
    </source>
</reference>
<evidence type="ECO:0008006" key="4">
    <source>
        <dbReference type="Google" id="ProtNLM"/>
    </source>
</evidence>
<sequence>MTPARNRALRALSGLSGLLLAAGAAQGQTAAPDYAAAGGTVVLPFLNAPLAGQATTRPPSLSVRFPGGREYRATLDTGSTGVVVSATSIPDFAQLPQIGPGTLTYSSSGRIEKGVWVVTPLTISGTGGARVTTRPMPVLAVTEIACLRTARNCQPRLNPKGIGMIGIGFARQQDAQSQGTPDHNPLLNVQGMGTAEQPGSMRRGYVLSRTSVQVGLDAAGTKGFSYVKLEKSPTYPDWAAAPVCISVAGKTPPACGTMLMDTGVTTMFLRMPPEQLEGQTTPNERGAPVLNTGTGIALEMPGAAGVGYSFNVGDTANPVAPLSVILVRADRNPGAFVNTSVRFLNRFDYLYDADGGYVAFRPRPE</sequence>